<reference evidence="2 3" key="1">
    <citation type="submission" date="2019-06" db="EMBL/GenBank/DDBJ databases">
        <title>Lysobacter alkalisoli sp. nov. isolated from saline-alkali soil.</title>
        <authorList>
            <person name="Sun J.-Q."/>
            <person name="Xu L."/>
        </authorList>
    </citation>
    <scope>NUCLEOTIDE SEQUENCE [LARGE SCALE GENOMIC DNA]</scope>
    <source>
        <strain evidence="2 3">SJ-36</strain>
    </source>
</reference>
<dbReference type="Proteomes" id="UP000317199">
    <property type="component" value="Chromosome"/>
</dbReference>
<dbReference type="Pfam" id="PF12146">
    <property type="entry name" value="Hydrolase_4"/>
    <property type="match status" value="1"/>
</dbReference>
<accession>A0A514BUR1</accession>
<sequence>MTALVVLPGLDGTATLHTEFLTAVGTAFDSVVVIPYPPDKALGYAALERLVRAQLPPTTPFVLLGESFSGPIALSVAADPPPNLVGLVLSTTFAKTPVPLLSPLATLTRIAPVRSLPPSVLSWLLLGRWATPQLEASLQTALLAVNPAVLRFRAAAAIRANVSARLSSISAPLLYLRATHDRLLSVTAGRHILSALPQCTTADVAGPHLLLQAAPTECARAVAAFSRHLG</sequence>
<dbReference type="Gene3D" id="3.40.50.1820">
    <property type="entry name" value="alpha/beta hydrolase"/>
    <property type="match status" value="1"/>
</dbReference>
<evidence type="ECO:0000313" key="2">
    <source>
        <dbReference type="EMBL" id="QDH70759.1"/>
    </source>
</evidence>
<dbReference type="OrthoDB" id="8561148at2"/>
<organism evidence="2 3">
    <name type="scientific">Marilutibacter alkalisoli</name>
    <dbReference type="NCBI Taxonomy" id="2591633"/>
    <lineage>
        <taxon>Bacteria</taxon>
        <taxon>Pseudomonadati</taxon>
        <taxon>Pseudomonadota</taxon>
        <taxon>Gammaproteobacteria</taxon>
        <taxon>Lysobacterales</taxon>
        <taxon>Lysobacteraceae</taxon>
        <taxon>Marilutibacter</taxon>
    </lineage>
</organism>
<name>A0A514BUR1_9GAMM</name>
<proteinExistence type="predicted"/>
<feature type="domain" description="Serine aminopeptidase S33" evidence="1">
    <location>
        <begin position="54"/>
        <end position="198"/>
    </location>
</feature>
<dbReference type="KEGG" id="lyj:FKV23_12205"/>
<gene>
    <name evidence="2" type="ORF">FKV23_12205</name>
</gene>
<keyword evidence="3" id="KW-1185">Reference proteome</keyword>
<dbReference type="RefSeq" id="WP_141624091.1">
    <property type="nucleotide sequence ID" value="NZ_CP041242.1"/>
</dbReference>
<evidence type="ECO:0000313" key="3">
    <source>
        <dbReference type="Proteomes" id="UP000317199"/>
    </source>
</evidence>
<protein>
    <submittedName>
        <fullName evidence="2">Lysophospholipase</fullName>
    </submittedName>
</protein>
<dbReference type="InterPro" id="IPR029058">
    <property type="entry name" value="AB_hydrolase_fold"/>
</dbReference>
<dbReference type="EMBL" id="CP041242">
    <property type="protein sequence ID" value="QDH70759.1"/>
    <property type="molecule type" value="Genomic_DNA"/>
</dbReference>
<dbReference type="InterPro" id="IPR022742">
    <property type="entry name" value="Hydrolase_4"/>
</dbReference>
<dbReference type="SUPFAM" id="SSF53474">
    <property type="entry name" value="alpha/beta-Hydrolases"/>
    <property type="match status" value="1"/>
</dbReference>
<evidence type="ECO:0000259" key="1">
    <source>
        <dbReference type="Pfam" id="PF12146"/>
    </source>
</evidence>
<dbReference type="AlphaFoldDB" id="A0A514BUR1"/>